<proteinExistence type="predicted"/>
<evidence type="ECO:0000313" key="1">
    <source>
        <dbReference type="EMBL" id="MDR6783759.1"/>
    </source>
</evidence>
<sequence length="125" mass="14438">MKELLLSRAGYALNLLNEIKKEHRLMLVLLLLWGLVTHWFSSPEFSAGINQSVPIMIVIALITFLILLYLCYWLLERFWQRTGLPGIEIMVLQFKKLNGWVQLGFYWLCFALLILAGLGCLVVVL</sequence>
<name>A0ACC6KWN9_9SPHI</name>
<keyword evidence="2" id="KW-1185">Reference proteome</keyword>
<protein>
    <submittedName>
        <fullName evidence="1">Type VI protein secretion system component VasK</fullName>
    </submittedName>
</protein>
<comment type="caution">
    <text evidence="1">The sequence shown here is derived from an EMBL/GenBank/DDBJ whole genome shotgun (WGS) entry which is preliminary data.</text>
</comment>
<gene>
    <name evidence="1" type="ORF">J2X78_002324</name>
</gene>
<dbReference type="EMBL" id="JAVDTF010000002">
    <property type="protein sequence ID" value="MDR6783759.1"/>
    <property type="molecule type" value="Genomic_DNA"/>
</dbReference>
<dbReference type="Proteomes" id="UP001246858">
    <property type="component" value="Unassembled WGS sequence"/>
</dbReference>
<reference evidence="1" key="1">
    <citation type="submission" date="2023-07" db="EMBL/GenBank/DDBJ databases">
        <title>Sorghum-associated microbial communities from plants grown in Nebraska, USA.</title>
        <authorList>
            <person name="Schachtman D."/>
        </authorList>
    </citation>
    <scope>NUCLEOTIDE SEQUENCE</scope>
    <source>
        <strain evidence="1">2697</strain>
    </source>
</reference>
<evidence type="ECO:0000313" key="2">
    <source>
        <dbReference type="Proteomes" id="UP001246858"/>
    </source>
</evidence>
<organism evidence="1 2">
    <name type="scientific">Pedobacter africanus</name>
    <dbReference type="NCBI Taxonomy" id="151894"/>
    <lineage>
        <taxon>Bacteria</taxon>
        <taxon>Pseudomonadati</taxon>
        <taxon>Bacteroidota</taxon>
        <taxon>Sphingobacteriia</taxon>
        <taxon>Sphingobacteriales</taxon>
        <taxon>Sphingobacteriaceae</taxon>
        <taxon>Pedobacter</taxon>
    </lineage>
</organism>
<accession>A0ACC6KWN9</accession>